<name>A0A6A4PCI6_LUPAL</name>
<evidence type="ECO:0000313" key="1">
    <source>
        <dbReference type="EMBL" id="KAE9598974.1"/>
    </source>
</evidence>
<evidence type="ECO:0000313" key="2">
    <source>
        <dbReference type="Proteomes" id="UP000447434"/>
    </source>
</evidence>
<keyword evidence="2" id="KW-1185">Reference proteome</keyword>
<dbReference type="OrthoDB" id="1435512at2759"/>
<reference evidence="2" key="1">
    <citation type="journal article" date="2020" name="Nat. Commun.">
        <title>Genome sequence of the cluster root forming white lupin.</title>
        <authorList>
            <person name="Hufnagel B."/>
            <person name="Marques A."/>
            <person name="Soriano A."/>
            <person name="Marques L."/>
            <person name="Divol F."/>
            <person name="Doumas P."/>
            <person name="Sallet E."/>
            <person name="Mancinotti D."/>
            <person name="Carrere S."/>
            <person name="Marande W."/>
            <person name="Arribat S."/>
            <person name="Keller J."/>
            <person name="Huneau C."/>
            <person name="Blein T."/>
            <person name="Aime D."/>
            <person name="Laguerre M."/>
            <person name="Taylor J."/>
            <person name="Schubert V."/>
            <person name="Nelson M."/>
            <person name="Geu-Flores F."/>
            <person name="Crespi M."/>
            <person name="Gallardo-Guerrero K."/>
            <person name="Delaux P.-M."/>
            <person name="Salse J."/>
            <person name="Berges H."/>
            <person name="Guyot R."/>
            <person name="Gouzy J."/>
            <person name="Peret B."/>
        </authorList>
    </citation>
    <scope>NUCLEOTIDE SEQUENCE [LARGE SCALE GENOMIC DNA]</scope>
    <source>
        <strain evidence="2">cv. Amiga</strain>
    </source>
</reference>
<dbReference type="EMBL" id="WOCE01000015">
    <property type="protein sequence ID" value="KAE9598974.1"/>
    <property type="molecule type" value="Genomic_DNA"/>
</dbReference>
<proteinExistence type="predicted"/>
<dbReference type="Proteomes" id="UP000447434">
    <property type="component" value="Chromosome 15"/>
</dbReference>
<accession>A0A6A4PCI6</accession>
<protein>
    <submittedName>
        <fullName evidence="1">Uncharacterized protein</fullName>
    </submittedName>
</protein>
<organism evidence="1 2">
    <name type="scientific">Lupinus albus</name>
    <name type="common">White lupine</name>
    <name type="synonym">Lupinus termis</name>
    <dbReference type="NCBI Taxonomy" id="3870"/>
    <lineage>
        <taxon>Eukaryota</taxon>
        <taxon>Viridiplantae</taxon>
        <taxon>Streptophyta</taxon>
        <taxon>Embryophyta</taxon>
        <taxon>Tracheophyta</taxon>
        <taxon>Spermatophyta</taxon>
        <taxon>Magnoliopsida</taxon>
        <taxon>eudicotyledons</taxon>
        <taxon>Gunneridae</taxon>
        <taxon>Pentapetalae</taxon>
        <taxon>rosids</taxon>
        <taxon>fabids</taxon>
        <taxon>Fabales</taxon>
        <taxon>Fabaceae</taxon>
        <taxon>Papilionoideae</taxon>
        <taxon>50 kb inversion clade</taxon>
        <taxon>genistoids sensu lato</taxon>
        <taxon>core genistoids</taxon>
        <taxon>Genisteae</taxon>
        <taxon>Lupinus</taxon>
    </lineage>
</organism>
<dbReference type="AlphaFoldDB" id="A0A6A4PCI6"/>
<comment type="caution">
    <text evidence="1">The sequence shown here is derived from an EMBL/GenBank/DDBJ whole genome shotgun (WGS) entry which is preliminary data.</text>
</comment>
<sequence length="88" mass="10174">MWQMKEFGVESSWTQLFIISDQHLQVDIDHPLIPLFTSENGDVIVMARTDDFGAIIYNLKSNRVELIETNHEFLENGEDYVESLVFPG</sequence>
<gene>
    <name evidence="1" type="ORF">Lalb_Chr15g0086681</name>
</gene>